<proteinExistence type="predicted"/>
<reference evidence="1" key="2">
    <citation type="journal article" date="2021" name="PeerJ">
        <title>Extensive microbial diversity within the chicken gut microbiome revealed by metagenomics and culture.</title>
        <authorList>
            <person name="Gilroy R."/>
            <person name="Ravi A."/>
            <person name="Getino M."/>
            <person name="Pursley I."/>
            <person name="Horton D.L."/>
            <person name="Alikhan N.F."/>
            <person name="Baker D."/>
            <person name="Gharbi K."/>
            <person name="Hall N."/>
            <person name="Watson M."/>
            <person name="Adriaenssens E.M."/>
            <person name="Foster-Nyarko E."/>
            <person name="Jarju S."/>
            <person name="Secka A."/>
            <person name="Antonio M."/>
            <person name="Oren A."/>
            <person name="Chaudhuri R.R."/>
            <person name="La Ragione R."/>
            <person name="Hildebrand F."/>
            <person name="Pallen M.J."/>
        </authorList>
    </citation>
    <scope>NUCLEOTIDE SEQUENCE</scope>
    <source>
        <strain evidence="1">15467</strain>
    </source>
</reference>
<protein>
    <submittedName>
        <fullName evidence="1">Uncharacterized protein</fullName>
    </submittedName>
</protein>
<evidence type="ECO:0000313" key="2">
    <source>
        <dbReference type="Proteomes" id="UP000823635"/>
    </source>
</evidence>
<reference evidence="1" key="1">
    <citation type="submission" date="2020-10" db="EMBL/GenBank/DDBJ databases">
        <authorList>
            <person name="Gilroy R."/>
        </authorList>
    </citation>
    <scope>NUCLEOTIDE SEQUENCE</scope>
    <source>
        <strain evidence="1">15467</strain>
    </source>
</reference>
<sequence>MSLLVEKRDEKSLFEAGKRPAAVIVNVREGCDSTEMEKALMRLRSANDYTIAVTQATSAMAERIAGKCRQAGVLAIINCGEHLLKTGHSSNMAVVTPAITPGNEPGLLIENGNAKEYLSVIGYQNYYAEPQTVSDAGKKYFELLRIADIRDDIKAVEPLVREAETVCLDMRSVRRSDYPISDDANPNGLYSEEVCTIARYIGFSFKLKSLYIYGMEKKMPAVCYRLIAETVFHTCEAMLCNICEDPSDAAQRERFEQKIVTFPDGGSHISFLNSPQTGRWWMEISDSHNKLTQYIPCSLSDYNTACNGEIPSRWLFFYQKYIIL</sequence>
<dbReference type="EMBL" id="JADINB010000015">
    <property type="protein sequence ID" value="MBO8428434.1"/>
    <property type="molecule type" value="Genomic_DNA"/>
</dbReference>
<accession>A0A9D9GXH7</accession>
<evidence type="ECO:0000313" key="1">
    <source>
        <dbReference type="EMBL" id="MBO8428434.1"/>
    </source>
</evidence>
<dbReference type="AlphaFoldDB" id="A0A9D9GXH7"/>
<gene>
    <name evidence="1" type="ORF">IAC68_00670</name>
</gene>
<name>A0A9D9GXH7_9BACT</name>
<dbReference type="Proteomes" id="UP000823635">
    <property type="component" value="Unassembled WGS sequence"/>
</dbReference>
<organism evidence="1 2">
    <name type="scientific">Candidatus Egerieousia excrementavium</name>
    <dbReference type="NCBI Taxonomy" id="2840778"/>
    <lineage>
        <taxon>Bacteria</taxon>
        <taxon>Pseudomonadati</taxon>
        <taxon>Bacteroidota</taxon>
        <taxon>Bacteroidia</taxon>
        <taxon>Bacteroidales</taxon>
        <taxon>Candidatus Egerieousia</taxon>
    </lineage>
</organism>
<dbReference type="SUPFAM" id="SSF52768">
    <property type="entry name" value="Arginase/deacetylase"/>
    <property type="match status" value="1"/>
</dbReference>
<comment type="caution">
    <text evidence="1">The sequence shown here is derived from an EMBL/GenBank/DDBJ whole genome shotgun (WGS) entry which is preliminary data.</text>
</comment>
<dbReference type="InterPro" id="IPR023696">
    <property type="entry name" value="Ureohydrolase_dom_sf"/>
</dbReference>